<organism evidence="1 2">
    <name type="scientific">Elysia crispata</name>
    <name type="common">lettuce slug</name>
    <dbReference type="NCBI Taxonomy" id="231223"/>
    <lineage>
        <taxon>Eukaryota</taxon>
        <taxon>Metazoa</taxon>
        <taxon>Spiralia</taxon>
        <taxon>Lophotrochozoa</taxon>
        <taxon>Mollusca</taxon>
        <taxon>Gastropoda</taxon>
        <taxon>Heterobranchia</taxon>
        <taxon>Euthyneura</taxon>
        <taxon>Panpulmonata</taxon>
        <taxon>Sacoglossa</taxon>
        <taxon>Placobranchoidea</taxon>
        <taxon>Plakobranchidae</taxon>
        <taxon>Elysia</taxon>
    </lineage>
</organism>
<reference evidence="1" key="1">
    <citation type="journal article" date="2023" name="G3 (Bethesda)">
        <title>A reference genome for the long-term kleptoplast-retaining sea slug Elysia crispata morphotype clarki.</title>
        <authorList>
            <person name="Eastman K.E."/>
            <person name="Pendleton A.L."/>
            <person name="Shaikh M.A."/>
            <person name="Suttiyut T."/>
            <person name="Ogas R."/>
            <person name="Tomko P."/>
            <person name="Gavelis G."/>
            <person name="Widhalm J.R."/>
            <person name="Wisecaver J.H."/>
        </authorList>
    </citation>
    <scope>NUCLEOTIDE SEQUENCE</scope>
    <source>
        <strain evidence="1">ECLA1</strain>
    </source>
</reference>
<evidence type="ECO:0000313" key="2">
    <source>
        <dbReference type="Proteomes" id="UP001283361"/>
    </source>
</evidence>
<comment type="caution">
    <text evidence="1">The sequence shown here is derived from an EMBL/GenBank/DDBJ whole genome shotgun (WGS) entry which is preliminary data.</text>
</comment>
<sequence length="70" mass="7320">MSGRIPMGTDVASYGTEFAFQSLPFALGIPEARSVGFSGTKRSGKRVVSSDPSSLCQQLTATEIIGLPGR</sequence>
<gene>
    <name evidence="1" type="ORF">RRG08_001660</name>
</gene>
<accession>A0AAE1E0P5</accession>
<dbReference type="EMBL" id="JAWDGP010001678">
    <property type="protein sequence ID" value="KAK3789270.1"/>
    <property type="molecule type" value="Genomic_DNA"/>
</dbReference>
<evidence type="ECO:0000313" key="1">
    <source>
        <dbReference type="EMBL" id="KAK3789270.1"/>
    </source>
</evidence>
<dbReference type="AlphaFoldDB" id="A0AAE1E0P5"/>
<protein>
    <submittedName>
        <fullName evidence="1">Uncharacterized protein</fullName>
    </submittedName>
</protein>
<proteinExistence type="predicted"/>
<name>A0AAE1E0P5_9GAST</name>
<dbReference type="Proteomes" id="UP001283361">
    <property type="component" value="Unassembled WGS sequence"/>
</dbReference>
<keyword evidence="2" id="KW-1185">Reference proteome</keyword>